<dbReference type="EMBL" id="GHES01025979">
    <property type="protein sequence ID" value="MPA56538.1"/>
    <property type="molecule type" value="Transcribed_RNA"/>
</dbReference>
<dbReference type="GO" id="GO:0003993">
    <property type="term" value="F:acid phosphatase activity"/>
    <property type="evidence" value="ECO:0007669"/>
    <property type="project" value="InterPro"/>
</dbReference>
<sequence>MLLDMYAFTLQERISNIAYNIVNGLCTPVNDQSAPVYITIGDGGNIEGLANNMTEPQPKYSAFREASFGHATFDIKNRTHAYNSWHRNQDGYAVEADSLWFFNRYWHPVDDSTIVHELEFNPSEIIVGM</sequence>
<dbReference type="InterPro" id="IPR039331">
    <property type="entry name" value="PAPs-like"/>
</dbReference>
<gene>
    <name evidence="3" type="ORF">Din_025979</name>
</gene>
<feature type="domain" description="Purple acid phosphatase C-terminal" evidence="2">
    <location>
        <begin position="34"/>
        <end position="93"/>
    </location>
</feature>
<dbReference type="InterPro" id="IPR029052">
    <property type="entry name" value="Metallo-depent_PP-like"/>
</dbReference>
<evidence type="ECO:0000259" key="2">
    <source>
        <dbReference type="Pfam" id="PF14008"/>
    </source>
</evidence>
<reference evidence="3" key="1">
    <citation type="submission" date="2019-08" db="EMBL/GenBank/DDBJ databases">
        <title>Reference gene set and small RNA set construction with multiple tissues from Davidia involucrata Baill.</title>
        <authorList>
            <person name="Yang H."/>
            <person name="Zhou C."/>
            <person name="Li G."/>
            <person name="Wang J."/>
            <person name="Gao P."/>
            <person name="Wang M."/>
            <person name="Wang R."/>
            <person name="Zhao Y."/>
        </authorList>
    </citation>
    <scope>NUCLEOTIDE SEQUENCE</scope>
    <source>
        <tissue evidence="3">Mixed with DoveR01_LX</tissue>
    </source>
</reference>
<evidence type="ECO:0000256" key="1">
    <source>
        <dbReference type="ARBA" id="ARBA00022729"/>
    </source>
</evidence>
<dbReference type="AlphaFoldDB" id="A0A5B7AKN5"/>
<dbReference type="SUPFAM" id="SSF56300">
    <property type="entry name" value="Metallo-dependent phosphatases"/>
    <property type="match status" value="1"/>
</dbReference>
<name>A0A5B7AKN5_DAVIN</name>
<organism evidence="3">
    <name type="scientific">Davidia involucrata</name>
    <name type="common">Dove tree</name>
    <dbReference type="NCBI Taxonomy" id="16924"/>
    <lineage>
        <taxon>Eukaryota</taxon>
        <taxon>Viridiplantae</taxon>
        <taxon>Streptophyta</taxon>
        <taxon>Embryophyta</taxon>
        <taxon>Tracheophyta</taxon>
        <taxon>Spermatophyta</taxon>
        <taxon>Magnoliopsida</taxon>
        <taxon>eudicotyledons</taxon>
        <taxon>Gunneridae</taxon>
        <taxon>Pentapetalae</taxon>
        <taxon>asterids</taxon>
        <taxon>Cornales</taxon>
        <taxon>Nyssaceae</taxon>
        <taxon>Davidia</taxon>
    </lineage>
</organism>
<dbReference type="PANTHER" id="PTHR22953:SF86">
    <property type="entry name" value="PURPLE ACID PHOSPHATASE 10"/>
    <property type="match status" value="1"/>
</dbReference>
<evidence type="ECO:0000313" key="3">
    <source>
        <dbReference type="EMBL" id="MPA56538.1"/>
    </source>
</evidence>
<proteinExistence type="predicted"/>
<dbReference type="InterPro" id="IPR025733">
    <property type="entry name" value="PAPs_C"/>
</dbReference>
<protein>
    <submittedName>
        <fullName evidence="3">Putative purple acid phosphatase-like</fullName>
    </submittedName>
</protein>
<dbReference type="PANTHER" id="PTHR22953">
    <property type="entry name" value="ACID PHOSPHATASE RELATED"/>
    <property type="match status" value="1"/>
</dbReference>
<accession>A0A5B7AKN5</accession>
<dbReference type="Pfam" id="PF14008">
    <property type="entry name" value="Metallophos_C"/>
    <property type="match status" value="1"/>
</dbReference>
<dbReference type="Gene3D" id="3.60.21.10">
    <property type="match status" value="1"/>
</dbReference>
<keyword evidence="1" id="KW-0732">Signal</keyword>